<dbReference type="AlphaFoldDB" id="A0AAN9QKU6"/>
<dbReference type="EMBL" id="JAYMYQ010000004">
    <property type="protein sequence ID" value="KAK7339152.1"/>
    <property type="molecule type" value="Genomic_DNA"/>
</dbReference>
<proteinExistence type="predicted"/>
<reference evidence="2 3" key="1">
    <citation type="submission" date="2024-01" db="EMBL/GenBank/DDBJ databases">
        <title>The genomes of 5 underutilized Papilionoideae crops provide insights into root nodulation and disease resistanc.</title>
        <authorList>
            <person name="Jiang F."/>
        </authorList>
    </citation>
    <scope>NUCLEOTIDE SEQUENCE [LARGE SCALE GENOMIC DNA]</scope>
    <source>
        <strain evidence="2">LVBAO_FW01</strain>
        <tissue evidence="2">Leaves</tissue>
    </source>
</reference>
<evidence type="ECO:0000313" key="3">
    <source>
        <dbReference type="Proteomes" id="UP001367508"/>
    </source>
</evidence>
<comment type="caution">
    <text evidence="2">The sequence shown here is derived from an EMBL/GenBank/DDBJ whole genome shotgun (WGS) entry which is preliminary data.</text>
</comment>
<protein>
    <submittedName>
        <fullName evidence="2">Uncharacterized protein</fullName>
    </submittedName>
</protein>
<name>A0AAN9QKU6_CANGL</name>
<evidence type="ECO:0000256" key="1">
    <source>
        <dbReference type="SAM" id="MobiDB-lite"/>
    </source>
</evidence>
<gene>
    <name evidence="2" type="ORF">VNO77_19803</name>
</gene>
<accession>A0AAN9QKU6</accession>
<keyword evidence="3" id="KW-1185">Reference proteome</keyword>
<sequence length="92" mass="10503">MGRLSYLQEFYNEDTYQHVHVHGMDVTLSRLISEPLNPLWPSDRFRYHPKPCKGRLSYAGTPLTRASKLVVDADDSKNPKPPHPPCGSSFCF</sequence>
<feature type="region of interest" description="Disordered" evidence="1">
    <location>
        <begin position="73"/>
        <end position="92"/>
    </location>
</feature>
<dbReference type="Proteomes" id="UP001367508">
    <property type="component" value="Unassembled WGS sequence"/>
</dbReference>
<organism evidence="2 3">
    <name type="scientific">Canavalia gladiata</name>
    <name type="common">Sword bean</name>
    <name type="synonym">Dolichos gladiatus</name>
    <dbReference type="NCBI Taxonomy" id="3824"/>
    <lineage>
        <taxon>Eukaryota</taxon>
        <taxon>Viridiplantae</taxon>
        <taxon>Streptophyta</taxon>
        <taxon>Embryophyta</taxon>
        <taxon>Tracheophyta</taxon>
        <taxon>Spermatophyta</taxon>
        <taxon>Magnoliopsida</taxon>
        <taxon>eudicotyledons</taxon>
        <taxon>Gunneridae</taxon>
        <taxon>Pentapetalae</taxon>
        <taxon>rosids</taxon>
        <taxon>fabids</taxon>
        <taxon>Fabales</taxon>
        <taxon>Fabaceae</taxon>
        <taxon>Papilionoideae</taxon>
        <taxon>50 kb inversion clade</taxon>
        <taxon>NPAAA clade</taxon>
        <taxon>indigoferoid/millettioid clade</taxon>
        <taxon>Phaseoleae</taxon>
        <taxon>Canavalia</taxon>
    </lineage>
</organism>
<evidence type="ECO:0000313" key="2">
    <source>
        <dbReference type="EMBL" id="KAK7339152.1"/>
    </source>
</evidence>